<feature type="region of interest" description="Disordered" evidence="1">
    <location>
        <begin position="871"/>
        <end position="910"/>
    </location>
</feature>
<feature type="domain" description="Mon2 C-terminal" evidence="3">
    <location>
        <begin position="1600"/>
        <end position="1809"/>
    </location>
</feature>
<gene>
    <name evidence="5" type="primary">Contig4761.g5091</name>
    <name evidence="5" type="ORF">STYLEM_14937</name>
</gene>
<dbReference type="Pfam" id="PF16213">
    <property type="entry name" value="DCB"/>
    <property type="match status" value="1"/>
</dbReference>
<evidence type="ECO:0000313" key="6">
    <source>
        <dbReference type="Proteomes" id="UP000039865"/>
    </source>
</evidence>
<feature type="compositionally biased region" description="Polar residues" evidence="1">
    <location>
        <begin position="666"/>
        <end position="675"/>
    </location>
</feature>
<dbReference type="OrthoDB" id="292001at2759"/>
<dbReference type="Proteomes" id="UP000039865">
    <property type="component" value="Unassembled WGS sequence"/>
</dbReference>
<proteinExistence type="predicted"/>
<feature type="compositionally biased region" description="Polar residues" evidence="1">
    <location>
        <begin position="1503"/>
        <end position="1518"/>
    </location>
</feature>
<feature type="compositionally biased region" description="Polar residues" evidence="1">
    <location>
        <begin position="698"/>
        <end position="726"/>
    </location>
</feature>
<evidence type="ECO:0000259" key="2">
    <source>
        <dbReference type="Pfam" id="PF09324"/>
    </source>
</evidence>
<dbReference type="EMBL" id="CCKQ01014100">
    <property type="protein sequence ID" value="CDW85850.1"/>
    <property type="molecule type" value="Genomic_DNA"/>
</dbReference>
<dbReference type="InterPro" id="IPR015403">
    <property type="entry name" value="Mon2/Sec7/BIG1-like_HDS"/>
</dbReference>
<organism evidence="5 6">
    <name type="scientific">Stylonychia lemnae</name>
    <name type="common">Ciliate</name>
    <dbReference type="NCBI Taxonomy" id="5949"/>
    <lineage>
        <taxon>Eukaryota</taxon>
        <taxon>Sar</taxon>
        <taxon>Alveolata</taxon>
        <taxon>Ciliophora</taxon>
        <taxon>Intramacronucleata</taxon>
        <taxon>Spirotrichea</taxon>
        <taxon>Stichotrichia</taxon>
        <taxon>Sporadotrichida</taxon>
        <taxon>Oxytrichidae</taxon>
        <taxon>Stylonychinae</taxon>
        <taxon>Stylonychia</taxon>
    </lineage>
</organism>
<dbReference type="InterPro" id="IPR032629">
    <property type="entry name" value="DCB_dom"/>
</dbReference>
<keyword evidence="6" id="KW-1185">Reference proteome</keyword>
<feature type="compositionally biased region" description="Basic and acidic residues" evidence="1">
    <location>
        <begin position="651"/>
        <end position="664"/>
    </location>
</feature>
<dbReference type="InterPro" id="IPR016024">
    <property type="entry name" value="ARM-type_fold"/>
</dbReference>
<evidence type="ECO:0000259" key="4">
    <source>
        <dbReference type="Pfam" id="PF16213"/>
    </source>
</evidence>
<dbReference type="InParanoid" id="A0A078ATU5"/>
<feature type="compositionally biased region" description="Polar residues" evidence="1">
    <location>
        <begin position="877"/>
        <end position="892"/>
    </location>
</feature>
<feature type="region of interest" description="Disordered" evidence="1">
    <location>
        <begin position="643"/>
        <end position="726"/>
    </location>
</feature>
<feature type="domain" description="Mon2/Sec7/BIG1-like HDS" evidence="2">
    <location>
        <begin position="918"/>
        <end position="996"/>
    </location>
</feature>
<feature type="domain" description="Mon2/Sec7/BIG1-like dimerisation and cyclophilin-binding" evidence="4">
    <location>
        <begin position="44"/>
        <end position="134"/>
    </location>
</feature>
<feature type="region of interest" description="Disordered" evidence="1">
    <location>
        <begin position="1503"/>
        <end position="1525"/>
    </location>
</feature>
<dbReference type="InterPro" id="IPR032817">
    <property type="entry name" value="Mon2_C"/>
</dbReference>
<dbReference type="Pfam" id="PF09324">
    <property type="entry name" value="Sec7-like_HDS"/>
    <property type="match status" value="1"/>
</dbReference>
<evidence type="ECO:0000259" key="3">
    <source>
        <dbReference type="Pfam" id="PF16206"/>
    </source>
</evidence>
<evidence type="ECO:0000313" key="5">
    <source>
        <dbReference type="EMBL" id="CDW85850.1"/>
    </source>
</evidence>
<name>A0A078ATU5_STYLE</name>
<evidence type="ECO:0000256" key="1">
    <source>
        <dbReference type="SAM" id="MobiDB-lite"/>
    </source>
</evidence>
<accession>A0A078ATU5</accession>
<sequence>MNSVDLIESDFKLLSNELKKRNAALKDQVDKAIKIIQSCKGQDQQAVIQTGIISILTMLREASGENSDEMTQIKILQILLIFLNPNTLRLSKELVDLVLQCSFQMFYSKSNSVKSTIQATLRQLFTLVFDKLVIKCKELAQNEDFFDQKRRFYLSVEERSKAINRIQQIEGEIIFKITLDLISNLSRCLSQQDQGDKKNNNQTQNIWNLAPSINSKCMIMDIICLILNQTQDIMQFFPVVLRIFDNELIPVLENMYKSKQPQEYIIGMRLMKCSILIINHLGIGVNLFTHILAETDNFLASNKGKQSSDTQANMNLNWKSLIGFECVAIALNNPMLIRVFAQSALQVASDNLDLSGDNNQRHMLSAHYSHQKTPKFIEAQIHENELAPPTPSQIHKLIIEATCSFVDNMILIFDQFGLKIGGSKGLNQNQQSAGLAHKMPTSTQKQTMNDIDCKDLLLLSWKPLLQVLQNLLRLTNEESNIQLLLNCYQNFIGVCGSVQCYEPRDGFLESLCSFCLTENVTQILSNKQGQQVKQDQFQKEHVLTDKNVQICKTLLNIAHCLGYILDVKSWYIILETMQKIETVIKNRIKSKGKAVAVMGNTPSQPMVNSSGNQTVVDFNEIKIKVQEKMKEYNIVERYSIQQKQQKTSNIQEERKGDHEERKEGIQQVNAQNRLSVTAKRGSIQDSAQKQSQTHHQRISSTANKASNNLTMSSDSQLPSQKDTKYNPSQYESTMVQHHQSFEQMNTDLQILQDSFDSLFTSSYMFDNQSLAELITSLGQLTIGVLENFNTNKKSTGNNIISGSGQDKAVRGVSQKPQPNEGDILANINNFAITRLVETALVNISRIEQIWKILIAHFQILSECKVQTLRKDKKQQDAKGNNPFTNIQSPSRKSASKVKKSIGSSGDDVDQDLDCDVDENWSGTYWQYTVLTPFSDQLKSSHQSNNILTLNGIKKIIQTCGQQLKDEGWRRIILTISQSSEYYENEEILSTGFKCLQLIVSNYIDKLSQENFISILHGIHKYASNDGDNINNNLISVGMLQNIADYTGKMIVKEMNQSQKDNKQTFNAQRIWSILFEKAQDLGGNHRAEIRRANIFTLENIIMTHGQLLSDEVWNTILRNNLLNMLRNSIGMYVEQRGGVSNKGKTQLFEAGLPTPSFSSGGWETKKRGGAGGAQARRMKFDEEAVKALQKNNDEQWEETCILLVQTVLRSIKNSELTDFAWINSINIINEMIKNGSQEICSTIYKALEDLLTQPNCVDLFMNNIKDSFKIFEATSEWLMNEKQDHNTIIRKPLTLKLCPIIIQTLNKIYSQENLQENQIRAPYLQIIIPKYAQLVFQLMFRMMKSSKNSSEGFQGMGVPHKLLNEEKITFEFIENLNDIVRRNDQTHLHYLKFLLQFTEYDYQEPHSEAFIRRTFSILNSIILRGKVTNDILRQILPILYDRIEYLINLRYNNEACMALVFPSKGSQTLFYTVGLYAMHFSSFLINQKHFKLRMSAHYKQTQEQQRGPAFGSSNPANNTGSTGGGFTGLKSKLTQNYNTQQQNLNSDDFIASNDIMFAEQLEFSIVDPAMINILNLDAELKQLVWERVIPLARSYLLFNPEKVSNHNKAVVEDVVKSSQDLDMQVMNFITNSLLPNCSDVNDKEFQQSLVNIIDNGCNSVYSSQRLSQGTNTSTGGAFGNSLSKFCLNNLFELCRFQLFKVQQAQQDDDIPDQNAQKRIYDIRRKIATITTPVLINRCRDTLKKYVSDEQKSGTTTMLRQRVSEVVFILEKLRLLDCYPEVQPQQYKSKKGHLVQLMPIFADLVLSNEVSLKEHLRMIFLDISESIAQQVQMSAGMSEEESKIGDSSGGEF</sequence>
<dbReference type="Pfam" id="PF16206">
    <property type="entry name" value="Mon2_C"/>
    <property type="match status" value="1"/>
</dbReference>
<feature type="region of interest" description="Disordered" evidence="1">
    <location>
        <begin position="796"/>
        <end position="817"/>
    </location>
</feature>
<reference evidence="5 6" key="1">
    <citation type="submission" date="2014-06" db="EMBL/GenBank/DDBJ databases">
        <authorList>
            <person name="Swart Estienne"/>
        </authorList>
    </citation>
    <scope>NUCLEOTIDE SEQUENCE [LARGE SCALE GENOMIC DNA]</scope>
    <source>
        <strain evidence="5 6">130c</strain>
    </source>
</reference>
<dbReference type="SUPFAM" id="SSF48371">
    <property type="entry name" value="ARM repeat"/>
    <property type="match status" value="1"/>
</dbReference>
<protein>
    <submittedName>
        <fullName evidence="5">Protein mon2 homolog</fullName>
    </submittedName>
</protein>